<comment type="catalytic activity">
    <reaction evidence="10">
        <text>L-threonyl-[protein] + FAD = FMN-L-threonyl-[protein] + AMP + H(+)</text>
        <dbReference type="Rhea" id="RHEA:36847"/>
        <dbReference type="Rhea" id="RHEA-COMP:11060"/>
        <dbReference type="Rhea" id="RHEA-COMP:11061"/>
        <dbReference type="ChEBI" id="CHEBI:15378"/>
        <dbReference type="ChEBI" id="CHEBI:30013"/>
        <dbReference type="ChEBI" id="CHEBI:57692"/>
        <dbReference type="ChEBI" id="CHEBI:74257"/>
        <dbReference type="ChEBI" id="CHEBI:456215"/>
        <dbReference type="EC" id="2.7.1.180"/>
    </reaction>
</comment>
<dbReference type="AlphaFoldDB" id="A0A1D8AZ94"/>
<dbReference type="PANTHER" id="PTHR30040">
    <property type="entry name" value="THIAMINE BIOSYNTHESIS LIPOPROTEIN APBE"/>
    <property type="match status" value="1"/>
</dbReference>
<accession>A0A1D8AZ94</accession>
<evidence type="ECO:0000256" key="3">
    <source>
        <dbReference type="ARBA" id="ARBA00016337"/>
    </source>
</evidence>
<dbReference type="InterPro" id="IPR003374">
    <property type="entry name" value="ApbE-like_sf"/>
</dbReference>
<sequence length="278" mass="29019">MNPVRFEHEAMATTFELFLDGHPPDYARQAAGAAFRELDRLEGELSRYVESSDIARANRLAPGETIAIGEDTLHCLLLAGEVSAATQRTFDPAYASVPLTDAPPGAPLYQLDPSAHTLTSLAGRLHLDLGAVGKGYALDRLAATLREWDVTAALLQSGGSSALALAAPPGEAGWAVGLGEGESYRTLSLVDAALSGSGIAVKGTHLVDPRTGAPAARRQRVWALAANAAASDALSTAFFVMTADEITSFCATHPTIGAAWQPPEGALLIRGAWPALRP</sequence>
<keyword evidence="7" id="KW-0274">FAD</keyword>
<proteinExistence type="predicted"/>
<dbReference type="InterPro" id="IPR024932">
    <property type="entry name" value="ApbE"/>
</dbReference>
<evidence type="ECO:0000256" key="7">
    <source>
        <dbReference type="ARBA" id="ARBA00022827"/>
    </source>
</evidence>
<evidence type="ECO:0000256" key="2">
    <source>
        <dbReference type="ARBA" id="ARBA00011955"/>
    </source>
</evidence>
<protein>
    <recommendedName>
        <fullName evidence="3">FAD:protein FMN transferase</fullName>
        <ecNumber evidence="2">2.7.1.180</ecNumber>
    </recommendedName>
    <alternativeName>
        <fullName evidence="9">Flavin transferase</fullName>
    </alternativeName>
</protein>
<evidence type="ECO:0000256" key="8">
    <source>
        <dbReference type="ARBA" id="ARBA00022842"/>
    </source>
</evidence>
<dbReference type="Proteomes" id="UP000095228">
    <property type="component" value="Chromosome"/>
</dbReference>
<evidence type="ECO:0000256" key="1">
    <source>
        <dbReference type="ARBA" id="ARBA00001946"/>
    </source>
</evidence>
<name>A0A1D8AZ94_9BACT</name>
<dbReference type="OrthoDB" id="9812112at2"/>
<keyword evidence="4" id="KW-0285">Flavoprotein</keyword>
<evidence type="ECO:0000256" key="9">
    <source>
        <dbReference type="ARBA" id="ARBA00031306"/>
    </source>
</evidence>
<keyword evidence="5" id="KW-0808">Transferase</keyword>
<dbReference type="GO" id="GO:0046872">
    <property type="term" value="F:metal ion binding"/>
    <property type="evidence" value="ECO:0007669"/>
    <property type="project" value="UniProtKB-KW"/>
</dbReference>
<dbReference type="EC" id="2.7.1.180" evidence="2"/>
<dbReference type="Pfam" id="PF02424">
    <property type="entry name" value="ApbE"/>
    <property type="match status" value="1"/>
</dbReference>
<organism evidence="11 12">
    <name type="scientific">Lacunisphaera limnophila</name>
    <dbReference type="NCBI Taxonomy" id="1838286"/>
    <lineage>
        <taxon>Bacteria</taxon>
        <taxon>Pseudomonadati</taxon>
        <taxon>Verrucomicrobiota</taxon>
        <taxon>Opitutia</taxon>
        <taxon>Opitutales</taxon>
        <taxon>Opitutaceae</taxon>
        <taxon>Lacunisphaera</taxon>
    </lineage>
</organism>
<evidence type="ECO:0000313" key="11">
    <source>
        <dbReference type="EMBL" id="AOS46197.1"/>
    </source>
</evidence>
<dbReference type="GO" id="GO:0016740">
    <property type="term" value="F:transferase activity"/>
    <property type="evidence" value="ECO:0007669"/>
    <property type="project" value="UniProtKB-KW"/>
</dbReference>
<keyword evidence="8" id="KW-0460">Magnesium</keyword>
<dbReference type="EMBL" id="CP016094">
    <property type="protein sequence ID" value="AOS46197.1"/>
    <property type="molecule type" value="Genomic_DNA"/>
</dbReference>
<evidence type="ECO:0000313" key="12">
    <source>
        <dbReference type="Proteomes" id="UP000095228"/>
    </source>
</evidence>
<dbReference type="PANTHER" id="PTHR30040:SF2">
    <property type="entry name" value="FAD:PROTEIN FMN TRANSFERASE"/>
    <property type="match status" value="1"/>
</dbReference>
<evidence type="ECO:0000256" key="6">
    <source>
        <dbReference type="ARBA" id="ARBA00022723"/>
    </source>
</evidence>
<dbReference type="RefSeq" id="WP_069963275.1">
    <property type="nucleotide sequence ID" value="NZ_CP016094.1"/>
</dbReference>
<dbReference type="Gene3D" id="3.10.520.10">
    <property type="entry name" value="ApbE-like domains"/>
    <property type="match status" value="2"/>
</dbReference>
<keyword evidence="11" id="KW-0449">Lipoprotein</keyword>
<dbReference type="SUPFAM" id="SSF143631">
    <property type="entry name" value="ApbE-like"/>
    <property type="match status" value="1"/>
</dbReference>
<keyword evidence="6" id="KW-0479">Metal-binding</keyword>
<dbReference type="PATRIC" id="fig|1838286.3.peg.3333"/>
<comment type="cofactor">
    <cofactor evidence="1">
        <name>Mg(2+)</name>
        <dbReference type="ChEBI" id="CHEBI:18420"/>
    </cofactor>
</comment>
<reference evidence="11 12" key="1">
    <citation type="submission" date="2016-06" db="EMBL/GenBank/DDBJ databases">
        <title>Three novel species with peptidoglycan cell walls form the new genus Lacunisphaera gen. nov. in the family Opitutaceae of the verrucomicrobial subdivision 4.</title>
        <authorList>
            <person name="Rast P."/>
            <person name="Gloeckner I."/>
            <person name="Jogler M."/>
            <person name="Boedeker C."/>
            <person name="Jeske O."/>
            <person name="Wiegand S."/>
            <person name="Reinhardt R."/>
            <person name="Schumann P."/>
            <person name="Rohde M."/>
            <person name="Spring S."/>
            <person name="Gloeckner F.O."/>
            <person name="Jogler C."/>
        </authorList>
    </citation>
    <scope>NUCLEOTIDE SEQUENCE [LARGE SCALE GENOMIC DNA]</scope>
    <source>
        <strain evidence="11 12">IG16b</strain>
    </source>
</reference>
<evidence type="ECO:0000256" key="4">
    <source>
        <dbReference type="ARBA" id="ARBA00022630"/>
    </source>
</evidence>
<keyword evidence="12" id="KW-1185">Reference proteome</keyword>
<gene>
    <name evidence="11" type="primary">apbE</name>
    <name evidence="11" type="ORF">Verru16b_03294</name>
</gene>
<evidence type="ECO:0000256" key="10">
    <source>
        <dbReference type="ARBA" id="ARBA00048540"/>
    </source>
</evidence>
<dbReference type="STRING" id="1838286.Verru16b_03294"/>
<evidence type="ECO:0000256" key="5">
    <source>
        <dbReference type="ARBA" id="ARBA00022679"/>
    </source>
</evidence>
<dbReference type="KEGG" id="obg:Verru16b_03294"/>